<organism evidence="1 2">
    <name type="scientific">Pleurodeles waltl</name>
    <name type="common">Iberian ribbed newt</name>
    <dbReference type="NCBI Taxonomy" id="8319"/>
    <lineage>
        <taxon>Eukaryota</taxon>
        <taxon>Metazoa</taxon>
        <taxon>Chordata</taxon>
        <taxon>Craniata</taxon>
        <taxon>Vertebrata</taxon>
        <taxon>Euteleostomi</taxon>
        <taxon>Amphibia</taxon>
        <taxon>Batrachia</taxon>
        <taxon>Caudata</taxon>
        <taxon>Salamandroidea</taxon>
        <taxon>Salamandridae</taxon>
        <taxon>Pleurodelinae</taxon>
        <taxon>Pleurodeles</taxon>
    </lineage>
</organism>
<protein>
    <submittedName>
        <fullName evidence="1">Uncharacterized protein</fullName>
    </submittedName>
</protein>
<evidence type="ECO:0000313" key="1">
    <source>
        <dbReference type="EMBL" id="KAJ1164417.1"/>
    </source>
</evidence>
<name>A0AAV7SK45_PLEWA</name>
<evidence type="ECO:0000313" key="2">
    <source>
        <dbReference type="Proteomes" id="UP001066276"/>
    </source>
</evidence>
<proteinExistence type="predicted"/>
<dbReference type="AlphaFoldDB" id="A0AAV7SK45"/>
<dbReference type="Proteomes" id="UP001066276">
    <property type="component" value="Chromosome 4_2"/>
</dbReference>
<accession>A0AAV7SK45</accession>
<keyword evidence="2" id="KW-1185">Reference proteome</keyword>
<comment type="caution">
    <text evidence="1">The sequence shown here is derived from an EMBL/GenBank/DDBJ whole genome shotgun (WGS) entry which is preliminary data.</text>
</comment>
<sequence length="88" mass="10183">MLCVARRRHIPLQIKDRHQRIQHLGEYTMGRLQGKQQNPELTKRLPPSNPQKRLMIDMQRYMESLNRRDLAKKAALPGCENVGPSPAA</sequence>
<reference evidence="1" key="1">
    <citation type="journal article" date="2022" name="bioRxiv">
        <title>Sequencing and chromosome-scale assembly of the giantPleurodeles waltlgenome.</title>
        <authorList>
            <person name="Brown T."/>
            <person name="Elewa A."/>
            <person name="Iarovenko S."/>
            <person name="Subramanian E."/>
            <person name="Araus A.J."/>
            <person name="Petzold A."/>
            <person name="Susuki M."/>
            <person name="Suzuki K.-i.T."/>
            <person name="Hayashi T."/>
            <person name="Toyoda A."/>
            <person name="Oliveira C."/>
            <person name="Osipova E."/>
            <person name="Leigh N.D."/>
            <person name="Simon A."/>
            <person name="Yun M.H."/>
        </authorList>
    </citation>
    <scope>NUCLEOTIDE SEQUENCE</scope>
    <source>
        <strain evidence="1">20211129_DDA</strain>
        <tissue evidence="1">Liver</tissue>
    </source>
</reference>
<gene>
    <name evidence="1" type="ORF">NDU88_004856</name>
</gene>
<dbReference type="EMBL" id="JANPWB010000008">
    <property type="protein sequence ID" value="KAJ1164417.1"/>
    <property type="molecule type" value="Genomic_DNA"/>
</dbReference>